<evidence type="ECO:0000256" key="1">
    <source>
        <dbReference type="SAM" id="MobiDB-lite"/>
    </source>
</evidence>
<protein>
    <submittedName>
        <fullName evidence="3">Uncharacterized protein</fullName>
    </submittedName>
</protein>
<name>A0A834XQA7_APHGI</name>
<dbReference type="AlphaFoldDB" id="A0A834XQA7"/>
<proteinExistence type="predicted"/>
<keyword evidence="2" id="KW-0472">Membrane</keyword>
<feature type="region of interest" description="Disordered" evidence="1">
    <location>
        <begin position="453"/>
        <end position="476"/>
    </location>
</feature>
<keyword evidence="2" id="KW-0812">Transmembrane</keyword>
<dbReference type="EMBL" id="JACMRX010000005">
    <property type="protein sequence ID" value="KAF7989454.1"/>
    <property type="molecule type" value="Genomic_DNA"/>
</dbReference>
<dbReference type="Proteomes" id="UP000639338">
    <property type="component" value="Unassembled WGS sequence"/>
</dbReference>
<feature type="region of interest" description="Disordered" evidence="1">
    <location>
        <begin position="112"/>
        <end position="132"/>
    </location>
</feature>
<evidence type="ECO:0000256" key="2">
    <source>
        <dbReference type="SAM" id="Phobius"/>
    </source>
</evidence>
<evidence type="ECO:0000313" key="3">
    <source>
        <dbReference type="EMBL" id="KAF7989454.1"/>
    </source>
</evidence>
<feature type="compositionally biased region" description="Basic and acidic residues" evidence="1">
    <location>
        <begin position="31"/>
        <end position="53"/>
    </location>
</feature>
<dbReference type="OrthoDB" id="7687339at2759"/>
<evidence type="ECO:0000313" key="4">
    <source>
        <dbReference type="Proteomes" id="UP000639338"/>
    </source>
</evidence>
<feature type="region of interest" description="Disordered" evidence="1">
    <location>
        <begin position="1"/>
        <end position="72"/>
    </location>
</feature>
<organism evidence="3 4">
    <name type="scientific">Aphidius gifuensis</name>
    <name type="common">Parasitoid wasp</name>
    <dbReference type="NCBI Taxonomy" id="684658"/>
    <lineage>
        <taxon>Eukaryota</taxon>
        <taxon>Metazoa</taxon>
        <taxon>Ecdysozoa</taxon>
        <taxon>Arthropoda</taxon>
        <taxon>Hexapoda</taxon>
        <taxon>Insecta</taxon>
        <taxon>Pterygota</taxon>
        <taxon>Neoptera</taxon>
        <taxon>Endopterygota</taxon>
        <taxon>Hymenoptera</taxon>
        <taxon>Apocrita</taxon>
        <taxon>Ichneumonoidea</taxon>
        <taxon>Braconidae</taxon>
        <taxon>Aphidiinae</taxon>
        <taxon>Aphidius</taxon>
    </lineage>
</organism>
<gene>
    <name evidence="3" type="ORF">HCN44_008128</name>
</gene>
<reference evidence="3 4" key="1">
    <citation type="submission" date="2020-08" db="EMBL/GenBank/DDBJ databases">
        <title>Aphidius gifuensis genome sequencing and assembly.</title>
        <authorList>
            <person name="Du Z."/>
        </authorList>
    </citation>
    <scope>NUCLEOTIDE SEQUENCE [LARGE SCALE GENOMIC DNA]</scope>
    <source>
        <strain evidence="3">YNYX2018</strain>
        <tissue evidence="3">Adults</tissue>
    </source>
</reference>
<feature type="compositionally biased region" description="Acidic residues" evidence="1">
    <location>
        <begin position="54"/>
        <end position="72"/>
    </location>
</feature>
<keyword evidence="2" id="KW-1133">Transmembrane helix</keyword>
<accession>A0A834XQA7</accession>
<sequence>MEQQQQQQQENKIINDENSSSSSLDEWTIIDGKEAKDNSSVDKDIKSQNKNDAEIEEKEEEEDVDDDDDDDDNEVIIEEARKFVEDIDKDQIDEIGDDCLVQHDEDSDGISVITESDKNEHEQSKNRRPVLESFKDNDSSRRVQMLSNILTACILAGAIGFGIGYLAHEEKTRDTILSSDIVNTERSFNSLNQKTAERDIGALPNGINTIIDNYEKMKKSNIHLKDKKIMNKLKKQEAIDIENFDKINSHNNILEKIKFSFDTLCLIINEKNNIQCNNKLNSINNIIELKNIINDIVESTNNNDLSVNQFIENINNKIDSMSNKIYNDLKRFIENSLMKIDKNSNTIKRKLQKKICIIKNTMTDDSKIIKILQSKNITMDNCEMITPPPKINNKVIKKNKRNSTDEYKIHNDDNVVDKKLNKKYKGEMKRNFVEEYHDNSHDNMRKQVWPSFKNKKQSKNHENNKAKNQPISPNGEICYKKKSCFKKNDKHDDKILNDNIDNWQFKRAQDRHIQREENDVQSNFGWYHDRAKSRENSRQKY</sequence>
<feature type="compositionally biased region" description="Basic and acidic residues" evidence="1">
    <location>
        <begin position="115"/>
        <end position="132"/>
    </location>
</feature>
<keyword evidence="4" id="KW-1185">Reference proteome</keyword>
<feature type="transmembrane region" description="Helical" evidence="2">
    <location>
        <begin position="145"/>
        <end position="167"/>
    </location>
</feature>
<comment type="caution">
    <text evidence="3">The sequence shown here is derived from an EMBL/GenBank/DDBJ whole genome shotgun (WGS) entry which is preliminary data.</text>
</comment>